<feature type="transmembrane region" description="Helical" evidence="1">
    <location>
        <begin position="84"/>
        <end position="106"/>
    </location>
</feature>
<dbReference type="AlphaFoldDB" id="M1D787"/>
<evidence type="ECO:0000256" key="1">
    <source>
        <dbReference type="SAM" id="Phobius"/>
    </source>
</evidence>
<dbReference type="Proteomes" id="UP000011115">
    <property type="component" value="Unassembled WGS sequence"/>
</dbReference>
<evidence type="ECO:0000313" key="2">
    <source>
        <dbReference type="EnsemblPlants" id="PGSC0003DMT400083860"/>
    </source>
</evidence>
<dbReference type="InParanoid" id="M1D787"/>
<reference evidence="3" key="1">
    <citation type="journal article" date="2011" name="Nature">
        <title>Genome sequence and analysis of the tuber crop potato.</title>
        <authorList>
            <consortium name="The Potato Genome Sequencing Consortium"/>
        </authorList>
    </citation>
    <scope>NUCLEOTIDE SEQUENCE [LARGE SCALE GENOMIC DNA]</scope>
    <source>
        <strain evidence="3">cv. DM1-3 516 R44</strain>
    </source>
</reference>
<accession>M1D787</accession>
<keyword evidence="1" id="KW-0812">Transmembrane</keyword>
<dbReference type="Gramene" id="PGSC0003DMT400083860">
    <property type="protein sequence ID" value="PGSC0003DMT400083860"/>
    <property type="gene ID" value="PGSC0003DMG400033635"/>
</dbReference>
<proteinExistence type="predicted"/>
<name>M1D787_SOLTU</name>
<sequence>MSISNELQMFSVCECSCCKQKKCTKDKKDFEYPKCNRKTTRLFEIDLIDGTALATTSISGVLGEKLFFVTAENIFDITCIKVTFYLHISLILCMFFLVATSTRLLLQHHLS</sequence>
<reference evidence="2" key="2">
    <citation type="submission" date="2015-06" db="UniProtKB">
        <authorList>
            <consortium name="EnsemblPlants"/>
        </authorList>
    </citation>
    <scope>IDENTIFICATION</scope>
    <source>
        <strain evidence="2">DM1-3 516 R44</strain>
    </source>
</reference>
<keyword evidence="1" id="KW-0472">Membrane</keyword>
<keyword evidence="1" id="KW-1133">Transmembrane helix</keyword>
<keyword evidence="3" id="KW-1185">Reference proteome</keyword>
<dbReference type="PaxDb" id="4113-PGSC0003DMT400083860"/>
<protein>
    <submittedName>
        <fullName evidence="2">Uncharacterized protein</fullName>
    </submittedName>
</protein>
<evidence type="ECO:0000313" key="3">
    <source>
        <dbReference type="Proteomes" id="UP000011115"/>
    </source>
</evidence>
<dbReference type="EnsemblPlants" id="PGSC0003DMT400083860">
    <property type="protein sequence ID" value="PGSC0003DMT400083860"/>
    <property type="gene ID" value="PGSC0003DMG400033635"/>
</dbReference>
<dbReference type="HOGENOM" id="CLU_172855_0_0_1"/>
<organism evidence="2 3">
    <name type="scientific">Solanum tuberosum</name>
    <name type="common">Potato</name>
    <dbReference type="NCBI Taxonomy" id="4113"/>
    <lineage>
        <taxon>Eukaryota</taxon>
        <taxon>Viridiplantae</taxon>
        <taxon>Streptophyta</taxon>
        <taxon>Embryophyta</taxon>
        <taxon>Tracheophyta</taxon>
        <taxon>Spermatophyta</taxon>
        <taxon>Magnoliopsida</taxon>
        <taxon>eudicotyledons</taxon>
        <taxon>Gunneridae</taxon>
        <taxon>Pentapetalae</taxon>
        <taxon>asterids</taxon>
        <taxon>lamiids</taxon>
        <taxon>Solanales</taxon>
        <taxon>Solanaceae</taxon>
        <taxon>Solanoideae</taxon>
        <taxon>Solaneae</taxon>
        <taxon>Solanum</taxon>
    </lineage>
</organism>